<organism evidence="3 4">
    <name type="scientific">Clonostachys byssicola</name>
    <dbReference type="NCBI Taxonomy" id="160290"/>
    <lineage>
        <taxon>Eukaryota</taxon>
        <taxon>Fungi</taxon>
        <taxon>Dikarya</taxon>
        <taxon>Ascomycota</taxon>
        <taxon>Pezizomycotina</taxon>
        <taxon>Sordariomycetes</taxon>
        <taxon>Hypocreomycetidae</taxon>
        <taxon>Hypocreales</taxon>
        <taxon>Bionectriaceae</taxon>
        <taxon>Clonostachys</taxon>
    </lineage>
</organism>
<reference evidence="3 4" key="2">
    <citation type="submission" date="2021-10" db="EMBL/GenBank/DDBJ databases">
        <authorList>
            <person name="Piombo E."/>
        </authorList>
    </citation>
    <scope>NUCLEOTIDE SEQUENCE [LARGE SCALE GENOMIC DNA]</scope>
</reference>
<dbReference type="InterPro" id="IPR014710">
    <property type="entry name" value="RmlC-like_jellyroll"/>
</dbReference>
<feature type="chain" id="PRO_5040241579" description="DUF985 domain-containing protein" evidence="1">
    <location>
        <begin position="24"/>
        <end position="181"/>
    </location>
</feature>
<dbReference type="PANTHER" id="PTHR33387:SF3">
    <property type="entry name" value="DUF985 DOMAIN-CONTAINING PROTEIN"/>
    <property type="match status" value="1"/>
</dbReference>
<feature type="domain" description="DUF985" evidence="2">
    <location>
        <begin position="39"/>
        <end position="172"/>
    </location>
</feature>
<proteinExistence type="predicted"/>
<dbReference type="InterPro" id="IPR011051">
    <property type="entry name" value="RmlC_Cupin_sf"/>
</dbReference>
<evidence type="ECO:0000313" key="4">
    <source>
        <dbReference type="Proteomes" id="UP000754883"/>
    </source>
</evidence>
<dbReference type="OrthoDB" id="6614653at2759"/>
<name>A0A9N9UG90_9HYPO</name>
<dbReference type="InterPro" id="IPR039935">
    <property type="entry name" value="YML079W-like"/>
</dbReference>
<feature type="signal peptide" evidence="1">
    <location>
        <begin position="1"/>
        <end position="23"/>
    </location>
</feature>
<evidence type="ECO:0000313" key="3">
    <source>
        <dbReference type="EMBL" id="CAG9990086.1"/>
    </source>
</evidence>
<dbReference type="CDD" id="cd06121">
    <property type="entry name" value="cupin_YML079wp"/>
    <property type="match status" value="1"/>
</dbReference>
<evidence type="ECO:0000256" key="1">
    <source>
        <dbReference type="SAM" id="SignalP"/>
    </source>
</evidence>
<protein>
    <recommendedName>
        <fullName evidence="2">DUF985 domain-containing protein</fullName>
    </recommendedName>
</protein>
<dbReference type="Gene3D" id="2.60.120.10">
    <property type="entry name" value="Jelly Rolls"/>
    <property type="match status" value="1"/>
</dbReference>
<keyword evidence="4" id="KW-1185">Reference proteome</keyword>
<dbReference type="SUPFAM" id="SSF51182">
    <property type="entry name" value="RmlC-like cupins"/>
    <property type="match status" value="1"/>
</dbReference>
<sequence>MLLQHTLLAVATLLASAPLPILAQDKPSTLSASRKLTAQQVIDELGLEPNIEKGWWTETFRDAELYGNRSVSTAIYYLLEAKDARSYWHRVDKTEVWHYYAGTPMSLYLSSDDGQPVREHVLGPDVLRGQRPQVVIAPWEWQQARSHGGKHDWTLVGTTVAPGFVPEGFELAPPDWKPDGA</sequence>
<dbReference type="PANTHER" id="PTHR33387">
    <property type="entry name" value="RMLC-LIKE JELLY ROLL FOLD PROTEIN"/>
    <property type="match status" value="1"/>
</dbReference>
<comment type="caution">
    <text evidence="3">The sequence shown here is derived from an EMBL/GenBank/DDBJ whole genome shotgun (WGS) entry which is preliminary data.</text>
</comment>
<dbReference type="EMBL" id="CABFNO020001468">
    <property type="protein sequence ID" value="CAG9990086.1"/>
    <property type="molecule type" value="Genomic_DNA"/>
</dbReference>
<gene>
    <name evidence="3" type="ORF">CBYS24578_00017615</name>
</gene>
<dbReference type="Proteomes" id="UP000754883">
    <property type="component" value="Unassembled WGS sequence"/>
</dbReference>
<evidence type="ECO:0000259" key="2">
    <source>
        <dbReference type="Pfam" id="PF06172"/>
    </source>
</evidence>
<reference evidence="4" key="1">
    <citation type="submission" date="2019-06" db="EMBL/GenBank/DDBJ databases">
        <authorList>
            <person name="Broberg M."/>
        </authorList>
    </citation>
    <scope>NUCLEOTIDE SEQUENCE [LARGE SCALE GENOMIC DNA]</scope>
</reference>
<keyword evidence="1" id="KW-0732">Signal</keyword>
<accession>A0A9N9UG90</accession>
<dbReference type="AlphaFoldDB" id="A0A9N9UG90"/>
<dbReference type="Pfam" id="PF06172">
    <property type="entry name" value="Cupin_5"/>
    <property type="match status" value="1"/>
</dbReference>
<dbReference type="InterPro" id="IPR009327">
    <property type="entry name" value="Cupin_DUF985"/>
</dbReference>